<dbReference type="AlphaFoldDB" id="A0A0F9ASG8"/>
<accession>A0A0F9ASG8</accession>
<protein>
    <recommendedName>
        <fullName evidence="2">DUF4406 domain-containing protein</fullName>
    </recommendedName>
</protein>
<organism evidence="1">
    <name type="scientific">marine sediment metagenome</name>
    <dbReference type="NCBI Taxonomy" id="412755"/>
    <lineage>
        <taxon>unclassified sequences</taxon>
        <taxon>metagenomes</taxon>
        <taxon>ecological metagenomes</taxon>
    </lineage>
</organism>
<comment type="caution">
    <text evidence="1">The sequence shown here is derived from an EMBL/GenBank/DDBJ whole genome shotgun (WGS) entry which is preliminary data.</text>
</comment>
<dbReference type="EMBL" id="LAZR01053157">
    <property type="protein sequence ID" value="KKK81364.1"/>
    <property type="molecule type" value="Genomic_DNA"/>
</dbReference>
<gene>
    <name evidence="1" type="ORF">LCGC14_2814170</name>
</gene>
<dbReference type="SUPFAM" id="SSF52309">
    <property type="entry name" value="N-(deoxy)ribosyltransferase-like"/>
    <property type="match status" value="1"/>
</dbReference>
<reference evidence="1" key="1">
    <citation type="journal article" date="2015" name="Nature">
        <title>Complex archaea that bridge the gap between prokaryotes and eukaryotes.</title>
        <authorList>
            <person name="Spang A."/>
            <person name="Saw J.H."/>
            <person name="Jorgensen S.L."/>
            <person name="Zaremba-Niedzwiedzka K."/>
            <person name="Martijn J."/>
            <person name="Lind A.E."/>
            <person name="van Eijk R."/>
            <person name="Schleper C."/>
            <person name="Guy L."/>
            <person name="Ettema T.J."/>
        </authorList>
    </citation>
    <scope>NUCLEOTIDE SEQUENCE</scope>
</reference>
<proteinExistence type="predicted"/>
<dbReference type="InterPro" id="IPR025518">
    <property type="entry name" value="DUF4406"/>
</dbReference>
<dbReference type="Pfam" id="PF14359">
    <property type="entry name" value="DUF4406"/>
    <property type="match status" value="1"/>
</dbReference>
<sequence length="131" mass="14624">MKRACYLAGPMRSVPRFNYPAFMTAAKALREAGWAVFNPAEMDIALDDGGPDLTMSVEEQGVHASDYSRARRYAHRDTVLIIQKLRAERGDAIVTLEGWQRSVGARAEVAVAEWVGLPHYYVGRAVKELTR</sequence>
<dbReference type="Gene3D" id="3.40.50.10400">
    <property type="entry name" value="Hypothetical protein PA1492"/>
    <property type="match status" value="1"/>
</dbReference>
<evidence type="ECO:0000313" key="1">
    <source>
        <dbReference type="EMBL" id="KKK81364.1"/>
    </source>
</evidence>
<name>A0A0F9ASG8_9ZZZZ</name>
<evidence type="ECO:0008006" key="2">
    <source>
        <dbReference type="Google" id="ProtNLM"/>
    </source>
</evidence>